<proteinExistence type="predicted"/>
<dbReference type="GO" id="GO:0007165">
    <property type="term" value="P:signal transduction"/>
    <property type="evidence" value="ECO:0007669"/>
    <property type="project" value="InterPro"/>
</dbReference>
<protein>
    <recommendedName>
        <fullName evidence="4">TIR domain-containing protein</fullName>
    </recommendedName>
</protein>
<keyword evidence="3" id="KW-0472">Membrane</keyword>
<dbReference type="InterPro" id="IPR035914">
    <property type="entry name" value="Sperma_CUB_dom_sf"/>
</dbReference>
<dbReference type="SUPFAM" id="SSF51126">
    <property type="entry name" value="Pectin lyase-like"/>
    <property type="match status" value="1"/>
</dbReference>
<feature type="domain" description="TIR" evidence="4">
    <location>
        <begin position="1243"/>
        <end position="1328"/>
    </location>
</feature>
<keyword evidence="3" id="KW-0812">Transmembrane</keyword>
<dbReference type="SUPFAM" id="SSF52200">
    <property type="entry name" value="Toll/Interleukin receptor TIR domain"/>
    <property type="match status" value="1"/>
</dbReference>
<feature type="transmembrane region" description="Helical" evidence="3">
    <location>
        <begin position="971"/>
        <end position="991"/>
    </location>
</feature>
<evidence type="ECO:0000313" key="5">
    <source>
        <dbReference type="EnsemblProtists" id="EOD34334"/>
    </source>
</evidence>
<dbReference type="eggNOG" id="ENOG502QSG1">
    <property type="taxonomic scope" value="Eukaryota"/>
</dbReference>
<name>A0A0D3KEZ9_EMIH1</name>
<dbReference type="InterPro" id="IPR000859">
    <property type="entry name" value="CUB_dom"/>
</dbReference>
<evidence type="ECO:0000256" key="1">
    <source>
        <dbReference type="ARBA" id="ARBA00023157"/>
    </source>
</evidence>
<feature type="transmembrane region" description="Helical" evidence="3">
    <location>
        <begin position="1141"/>
        <end position="1161"/>
    </location>
</feature>
<dbReference type="InterPro" id="IPR011050">
    <property type="entry name" value="Pectin_lyase_fold/virulence"/>
</dbReference>
<dbReference type="RefSeq" id="XP_005786763.1">
    <property type="nucleotide sequence ID" value="XM_005786706.1"/>
</dbReference>
<reference evidence="6" key="1">
    <citation type="journal article" date="2013" name="Nature">
        <title>Pan genome of the phytoplankton Emiliania underpins its global distribution.</title>
        <authorList>
            <person name="Read B.A."/>
            <person name="Kegel J."/>
            <person name="Klute M.J."/>
            <person name="Kuo A."/>
            <person name="Lefebvre S.C."/>
            <person name="Maumus F."/>
            <person name="Mayer C."/>
            <person name="Miller J."/>
            <person name="Monier A."/>
            <person name="Salamov A."/>
            <person name="Young J."/>
            <person name="Aguilar M."/>
            <person name="Claverie J.M."/>
            <person name="Frickenhaus S."/>
            <person name="Gonzalez K."/>
            <person name="Herman E.K."/>
            <person name="Lin Y.C."/>
            <person name="Napier J."/>
            <person name="Ogata H."/>
            <person name="Sarno A.F."/>
            <person name="Shmutz J."/>
            <person name="Schroeder D."/>
            <person name="de Vargas C."/>
            <person name="Verret F."/>
            <person name="von Dassow P."/>
            <person name="Valentin K."/>
            <person name="Van de Peer Y."/>
            <person name="Wheeler G."/>
            <person name="Dacks J.B."/>
            <person name="Delwiche C.F."/>
            <person name="Dyhrman S.T."/>
            <person name="Glockner G."/>
            <person name="John U."/>
            <person name="Richards T."/>
            <person name="Worden A.Z."/>
            <person name="Zhang X."/>
            <person name="Grigoriev I.V."/>
            <person name="Allen A.E."/>
            <person name="Bidle K."/>
            <person name="Borodovsky M."/>
            <person name="Bowler C."/>
            <person name="Brownlee C."/>
            <person name="Cock J.M."/>
            <person name="Elias M."/>
            <person name="Gladyshev V.N."/>
            <person name="Groth M."/>
            <person name="Guda C."/>
            <person name="Hadaegh A."/>
            <person name="Iglesias-Rodriguez M.D."/>
            <person name="Jenkins J."/>
            <person name="Jones B.M."/>
            <person name="Lawson T."/>
            <person name="Leese F."/>
            <person name="Lindquist E."/>
            <person name="Lobanov A."/>
            <person name="Lomsadze A."/>
            <person name="Malik S.B."/>
            <person name="Marsh M.E."/>
            <person name="Mackinder L."/>
            <person name="Mock T."/>
            <person name="Mueller-Roeber B."/>
            <person name="Pagarete A."/>
            <person name="Parker M."/>
            <person name="Probert I."/>
            <person name="Quesneville H."/>
            <person name="Raines C."/>
            <person name="Rensing S.A."/>
            <person name="Riano-Pachon D.M."/>
            <person name="Richier S."/>
            <person name="Rokitta S."/>
            <person name="Shiraiwa Y."/>
            <person name="Soanes D.M."/>
            <person name="van der Giezen M."/>
            <person name="Wahlund T.M."/>
            <person name="Williams B."/>
            <person name="Wilson W."/>
            <person name="Wolfe G."/>
            <person name="Wurch L.L."/>
        </authorList>
    </citation>
    <scope>NUCLEOTIDE SEQUENCE</scope>
</reference>
<dbReference type="CDD" id="cd00041">
    <property type="entry name" value="CUB"/>
    <property type="match status" value="1"/>
</dbReference>
<dbReference type="PANTHER" id="PTHR11319:SF35">
    <property type="entry name" value="OUTER MEMBRANE PROTEIN PMPC-RELATED"/>
    <property type="match status" value="1"/>
</dbReference>
<feature type="transmembrane region" description="Helical" evidence="3">
    <location>
        <begin position="328"/>
        <end position="346"/>
    </location>
</feature>
<feature type="transmembrane region" description="Helical" evidence="3">
    <location>
        <begin position="929"/>
        <end position="951"/>
    </location>
</feature>
<accession>A0A0D3KEZ9</accession>
<dbReference type="GeneID" id="17279605"/>
<feature type="transmembrane region" description="Helical" evidence="3">
    <location>
        <begin position="1115"/>
        <end position="1132"/>
    </location>
</feature>
<feature type="transmembrane region" description="Helical" evidence="3">
    <location>
        <begin position="1082"/>
        <end position="1103"/>
    </location>
</feature>
<feature type="region of interest" description="Disordered" evidence="2">
    <location>
        <begin position="560"/>
        <end position="603"/>
    </location>
</feature>
<dbReference type="EnsemblProtists" id="EOD34334">
    <property type="protein sequence ID" value="EOD34334"/>
    <property type="gene ID" value="EMIHUDRAFT_462567"/>
</dbReference>
<feature type="transmembrane region" description="Helical" evidence="3">
    <location>
        <begin position="1192"/>
        <end position="1213"/>
    </location>
</feature>
<dbReference type="SUPFAM" id="SSF49854">
    <property type="entry name" value="Spermadhesin, CUB domain"/>
    <property type="match status" value="1"/>
</dbReference>
<evidence type="ECO:0000313" key="6">
    <source>
        <dbReference type="Proteomes" id="UP000013827"/>
    </source>
</evidence>
<feature type="transmembrane region" description="Helical" evidence="3">
    <location>
        <begin position="287"/>
        <end position="313"/>
    </location>
</feature>
<reference evidence="5" key="2">
    <citation type="submission" date="2024-10" db="UniProtKB">
        <authorList>
            <consortium name="EnsemblProtists"/>
        </authorList>
    </citation>
    <scope>IDENTIFICATION</scope>
</reference>
<sequence length="1646" mass="179311">MSSTEDLSAEPCGMDPSMVVSMGDERCEGGQGVLSKACRPEVRRAIEANLLLEGFAHIFTQQRLLHRLAKASKPVQSAQSLEEGELPVAHGSSMLAVQASCSESPFPLQSLATPSHHRFISYNWSGSRQSKWWTLIYLLNFRKFFSATVAGWVAAMGVGVPLFVWSGPARAWVSSSLEPPNVWAMYNTMYVVITLVAALLLVFGQVLPFSDRRPVFLDRLCISQTDRKLREEGVAAIGAILQKTERLTVLWSERYFERLWCVYEVATFICRHGDAASIEIMFPTQGILLVLIIASDLLRHIVNLLCCSVGDIVDPRTAAYSVLAAQETLYASFCVVVLALGMLKFARERQLIHRQLQTFDVRETACTVEGDRPIVLESICSEVEGYLRRNGLPPVRDGDQLDVFNQLVRTKIATRVREINGCWWQTLPVPIAGYYAFCVCIKILYSSWLLDVACPDCQPDGHKLVFVSPSGVFLENTLPSFLAVYTVLGLRPLWRSIHPLGLYATLALLAVGLLRRAPLANPRHVFMVFALPLLLSLPAAWQTSPPPALAPLSVDSPPVLPSPPSPLPLPPPPSPPPPLPSPPIPKEDYSHTVNASSPCSLTDGGSCAVSPNYPNSYGNEEACTISGVPPVGLEVVGFEVEAEGGCRYDYLTVNGTKYCGSSGPQGVVAEDGVIEWRSDVVESGGVVYASISGAVSLRGSTVTGCSAGHGGGGVVWAWDSGAEGGVVLAKDSGAVSLTSSTVRDCSAGHFGGVVAALTSKSLSIAGVDFIDNRADWSGSVLYLEGLKQPFSISDASFTGNDGVTIQTLNSRIDWGCRSGRWMPAEGAFKGNFRVVLLLYRALTRIEAWGRFSARLDIVESQVGFQPKFKVLVSFYQIAGSLGPVYGVRLDEAFTRWTKFMDSLSFDVIGLTYPGACMGTMRVRLMVAGLWPLVAILLGGAVLACHALAVWLMSGRADDLRRDLVRATLRRILYWAILVAYLVLPSVSRTILKVEQCESFAFNDITGERRSYLVADLDVLCSADGEYRDLDAYFWAFFVLWPVLIPLAFLALLLSIRSEVQAQRVTPLARASRFLWRDYNPDILFWEVVDIGRKLFLASLVLFIDTEYGSSKLLRLVVASVVSGLYLAVLALARPFKRADDLYLACTASLLLLCCFISGTVIQLCPDPGASAAYENMCYTLVGFNSARGASEFVIVLTAAMLATSLLVVLFKTVNAVRAPTIRLASTGRPPALELCPECHFHGFISHAWGTGQDQTHTVVRQLQLLIPGVRIWLDVDNLDDVGRLEEAVADAMAFLVFLSAGYFKSFNCRRELYAALASNRPFIPIFEADAAKGGASIEALKAECRKSCVEVAPPAYPSYRGPDEMLARVFEEAKPIVWVRVNAFQLESLKSIALRMLLHSPFYASRPAELAAGLTVPGEAEPVAFSGPVTILVCCGNKGAFGVADEVKAAAGEGGGSAASETVVIRDAEEALEGASTAPLSGHFVLLLYLNDKTFLDAGGTVARLVQAAMDRRIAIVLVHEQDPSCGGRPFRHFVQQTPQVLQRSPYKLYDTVAVPLYPSEEHRRVSLRLVLRGMGAAPCSAGMLRRQWQLLRRRIAVARLRDAAHARFRYGLQYPEGPRQKSQKGGVQEDSSGELSVECGPRILP</sequence>
<dbReference type="KEGG" id="ehx:EMIHUDRAFT_462567"/>
<dbReference type="PANTHER" id="PTHR11319">
    <property type="entry name" value="G PROTEIN-COUPLED RECEPTOR-RELATED"/>
    <property type="match status" value="1"/>
</dbReference>
<dbReference type="Gene3D" id="2.60.120.290">
    <property type="entry name" value="Spermadhesin, CUB domain"/>
    <property type="match status" value="1"/>
</dbReference>
<organism evidence="5 6">
    <name type="scientific">Emiliania huxleyi (strain CCMP1516)</name>
    <dbReference type="NCBI Taxonomy" id="280463"/>
    <lineage>
        <taxon>Eukaryota</taxon>
        <taxon>Haptista</taxon>
        <taxon>Haptophyta</taxon>
        <taxon>Prymnesiophyceae</taxon>
        <taxon>Isochrysidales</taxon>
        <taxon>Noelaerhabdaceae</taxon>
        <taxon>Emiliania</taxon>
    </lineage>
</organism>
<dbReference type="Proteomes" id="UP000013827">
    <property type="component" value="Unassembled WGS sequence"/>
</dbReference>
<feature type="compositionally biased region" description="Polar residues" evidence="2">
    <location>
        <begin position="1624"/>
        <end position="1635"/>
    </location>
</feature>
<feature type="transmembrane region" description="Helical" evidence="3">
    <location>
        <begin position="184"/>
        <end position="203"/>
    </location>
</feature>
<feature type="region of interest" description="Disordered" evidence="2">
    <location>
        <begin position="1615"/>
        <end position="1646"/>
    </location>
</feature>
<dbReference type="HOGENOM" id="CLU_242642_0_0_1"/>
<feature type="transmembrane region" description="Helical" evidence="3">
    <location>
        <begin position="1031"/>
        <end position="1053"/>
    </location>
</feature>
<keyword evidence="1" id="KW-1015">Disulfide bond</keyword>
<keyword evidence="3" id="KW-1133">Transmembrane helix</keyword>
<dbReference type="PaxDb" id="2903-EOD34334"/>
<dbReference type="Pfam" id="PF13676">
    <property type="entry name" value="TIR_2"/>
    <property type="match status" value="1"/>
</dbReference>
<dbReference type="InterPro" id="IPR000157">
    <property type="entry name" value="TIR_dom"/>
</dbReference>
<dbReference type="Gene3D" id="3.40.50.10140">
    <property type="entry name" value="Toll/interleukin-1 receptor homology (TIR) domain"/>
    <property type="match status" value="1"/>
</dbReference>
<feature type="transmembrane region" description="Helical" evidence="3">
    <location>
        <begin position="500"/>
        <end position="517"/>
    </location>
</feature>
<evidence type="ECO:0000259" key="4">
    <source>
        <dbReference type="Pfam" id="PF13676"/>
    </source>
</evidence>
<feature type="transmembrane region" description="Helical" evidence="3">
    <location>
        <begin position="144"/>
        <end position="164"/>
    </location>
</feature>
<dbReference type="InterPro" id="IPR035897">
    <property type="entry name" value="Toll_tir_struct_dom_sf"/>
</dbReference>
<evidence type="ECO:0000256" key="3">
    <source>
        <dbReference type="SAM" id="Phobius"/>
    </source>
</evidence>
<feature type="compositionally biased region" description="Polar residues" evidence="2">
    <location>
        <begin position="591"/>
        <end position="600"/>
    </location>
</feature>
<feature type="compositionally biased region" description="Pro residues" evidence="2">
    <location>
        <begin position="560"/>
        <end position="584"/>
    </location>
</feature>
<keyword evidence="6" id="KW-1185">Reference proteome</keyword>
<feature type="transmembrane region" description="Helical" evidence="3">
    <location>
        <begin position="472"/>
        <end position="494"/>
    </location>
</feature>
<evidence type="ECO:0000256" key="2">
    <source>
        <dbReference type="SAM" id="MobiDB-lite"/>
    </source>
</evidence>